<dbReference type="GO" id="GO:0005829">
    <property type="term" value="C:cytosol"/>
    <property type="evidence" value="ECO:0007669"/>
    <property type="project" value="TreeGrafter"/>
</dbReference>
<dbReference type="PANTHER" id="PTHR43450">
    <property type="entry name" value="ASPARTYL-TRNA SYNTHETASE"/>
    <property type="match status" value="1"/>
</dbReference>
<dbReference type="OrthoDB" id="372395at2759"/>
<feature type="domain" description="Aminoacyl-tRNA synthetase class II (D/K/N)" evidence="5">
    <location>
        <begin position="2"/>
        <end position="105"/>
    </location>
</feature>
<gene>
    <name evidence="6" type="ORF">N7469_002231</name>
</gene>
<evidence type="ECO:0000256" key="2">
    <source>
        <dbReference type="ARBA" id="ARBA00022598"/>
    </source>
</evidence>
<keyword evidence="3" id="KW-0547">Nucleotide-binding</keyword>
<sequence length="125" mass="14457">MAISADFGRVYGIEGVFRAEDSNTHHHLTEYTELDIEIVTKVHDHEMLEVLDEILKDFFLRLHHDYCQDIEIVHETPNLKFSDAVQLLDSSGRCDEDGGELKGHEDLNTRDEIRLGQLVKKNILR</sequence>
<reference evidence="6" key="2">
    <citation type="journal article" date="2023" name="IMA Fungus">
        <title>Comparative genomic study of the Penicillium genus elucidates a diverse pangenome and 15 lateral gene transfer events.</title>
        <authorList>
            <person name="Petersen C."/>
            <person name="Sorensen T."/>
            <person name="Nielsen M.R."/>
            <person name="Sondergaard T.E."/>
            <person name="Sorensen J.L."/>
            <person name="Fitzpatrick D.A."/>
            <person name="Frisvad J.C."/>
            <person name="Nielsen K.L."/>
        </authorList>
    </citation>
    <scope>NUCLEOTIDE SEQUENCE</scope>
    <source>
        <strain evidence="6">IBT 23319</strain>
    </source>
</reference>
<dbReference type="GO" id="GO:0017101">
    <property type="term" value="C:aminoacyl-tRNA synthetase multienzyme complex"/>
    <property type="evidence" value="ECO:0007669"/>
    <property type="project" value="TreeGrafter"/>
</dbReference>
<proteinExistence type="predicted"/>
<dbReference type="AlphaFoldDB" id="A0A9W9TTB6"/>
<dbReference type="InterPro" id="IPR004364">
    <property type="entry name" value="Aa-tRNA-synt_II"/>
</dbReference>
<dbReference type="GO" id="GO:0006422">
    <property type="term" value="P:aspartyl-tRNA aminoacylation"/>
    <property type="evidence" value="ECO:0007669"/>
    <property type="project" value="InterPro"/>
</dbReference>
<keyword evidence="4" id="KW-0067">ATP-binding</keyword>
<evidence type="ECO:0000313" key="6">
    <source>
        <dbReference type="EMBL" id="KAJ5240640.1"/>
    </source>
</evidence>
<name>A0A9W9TTB6_PENCI</name>
<keyword evidence="1" id="KW-0963">Cytoplasm</keyword>
<dbReference type="InterPro" id="IPR045864">
    <property type="entry name" value="aa-tRNA-synth_II/BPL/LPL"/>
</dbReference>
<keyword evidence="7" id="KW-1185">Reference proteome</keyword>
<evidence type="ECO:0000259" key="5">
    <source>
        <dbReference type="Pfam" id="PF00152"/>
    </source>
</evidence>
<evidence type="ECO:0000313" key="7">
    <source>
        <dbReference type="Proteomes" id="UP001147733"/>
    </source>
</evidence>
<organism evidence="6 7">
    <name type="scientific">Penicillium citrinum</name>
    <dbReference type="NCBI Taxonomy" id="5077"/>
    <lineage>
        <taxon>Eukaryota</taxon>
        <taxon>Fungi</taxon>
        <taxon>Dikarya</taxon>
        <taxon>Ascomycota</taxon>
        <taxon>Pezizomycotina</taxon>
        <taxon>Eurotiomycetes</taxon>
        <taxon>Eurotiomycetidae</taxon>
        <taxon>Eurotiales</taxon>
        <taxon>Aspergillaceae</taxon>
        <taxon>Penicillium</taxon>
    </lineage>
</organism>
<evidence type="ECO:0000256" key="3">
    <source>
        <dbReference type="ARBA" id="ARBA00022741"/>
    </source>
</evidence>
<dbReference type="GO" id="GO:0003723">
    <property type="term" value="F:RNA binding"/>
    <property type="evidence" value="ECO:0007669"/>
    <property type="project" value="TreeGrafter"/>
</dbReference>
<dbReference type="InterPro" id="IPR004523">
    <property type="entry name" value="Asp-tRNA_synthase_2"/>
</dbReference>
<dbReference type="GO" id="GO:0004815">
    <property type="term" value="F:aspartate-tRNA ligase activity"/>
    <property type="evidence" value="ECO:0007669"/>
    <property type="project" value="InterPro"/>
</dbReference>
<dbReference type="GeneID" id="81380318"/>
<dbReference type="EMBL" id="JAPQKT010000002">
    <property type="protein sequence ID" value="KAJ5240640.1"/>
    <property type="molecule type" value="Genomic_DNA"/>
</dbReference>
<keyword evidence="2" id="KW-0436">Ligase</keyword>
<reference evidence="6" key="1">
    <citation type="submission" date="2022-11" db="EMBL/GenBank/DDBJ databases">
        <authorList>
            <person name="Petersen C."/>
        </authorList>
    </citation>
    <scope>NUCLEOTIDE SEQUENCE</scope>
    <source>
        <strain evidence="6">IBT 23319</strain>
    </source>
</reference>
<dbReference type="PANTHER" id="PTHR43450:SF2">
    <property type="entry name" value="ASPARTATE--TRNA LIGASE"/>
    <property type="match status" value="1"/>
</dbReference>
<evidence type="ECO:0000256" key="1">
    <source>
        <dbReference type="ARBA" id="ARBA00022490"/>
    </source>
</evidence>
<protein>
    <recommendedName>
        <fullName evidence="5">Aminoacyl-tRNA synthetase class II (D/K/N) domain-containing protein</fullName>
    </recommendedName>
</protein>
<dbReference type="RefSeq" id="XP_056503645.1">
    <property type="nucleotide sequence ID" value="XM_056641151.1"/>
</dbReference>
<evidence type="ECO:0000256" key="4">
    <source>
        <dbReference type="ARBA" id="ARBA00022840"/>
    </source>
</evidence>
<dbReference type="SUPFAM" id="SSF55681">
    <property type="entry name" value="Class II aaRS and biotin synthetases"/>
    <property type="match status" value="1"/>
</dbReference>
<dbReference type="Pfam" id="PF00152">
    <property type="entry name" value="tRNA-synt_2"/>
    <property type="match status" value="1"/>
</dbReference>
<comment type="caution">
    <text evidence="6">The sequence shown here is derived from an EMBL/GenBank/DDBJ whole genome shotgun (WGS) entry which is preliminary data.</text>
</comment>
<accession>A0A9W9TTB6</accession>
<dbReference type="GO" id="GO:0005524">
    <property type="term" value="F:ATP binding"/>
    <property type="evidence" value="ECO:0007669"/>
    <property type="project" value="InterPro"/>
</dbReference>
<dbReference type="Proteomes" id="UP001147733">
    <property type="component" value="Unassembled WGS sequence"/>
</dbReference>
<dbReference type="Gene3D" id="3.30.930.10">
    <property type="entry name" value="Bira Bifunctional Protein, Domain 2"/>
    <property type="match status" value="1"/>
</dbReference>